<dbReference type="Gene3D" id="3.40.50.300">
    <property type="entry name" value="P-loop containing nucleotide triphosphate hydrolases"/>
    <property type="match status" value="1"/>
</dbReference>
<dbReference type="InterPro" id="IPR036187">
    <property type="entry name" value="DNA_mismatch_repair_MutS_sf"/>
</dbReference>
<dbReference type="SUPFAM" id="SSF48334">
    <property type="entry name" value="DNA repair protein MutS, domain III"/>
    <property type="match status" value="1"/>
</dbReference>
<dbReference type="Pfam" id="PF00488">
    <property type="entry name" value="MutS_V"/>
    <property type="match status" value="1"/>
</dbReference>
<dbReference type="SUPFAM" id="SSF52540">
    <property type="entry name" value="P-loop containing nucleoside triphosphate hydrolases"/>
    <property type="match status" value="1"/>
</dbReference>
<protein>
    <recommendedName>
        <fullName evidence="2 9">DNA mismatch repair protein MutS</fullName>
    </recommendedName>
</protein>
<dbReference type="InterPro" id="IPR016151">
    <property type="entry name" value="DNA_mismatch_repair_MutS_N"/>
</dbReference>
<reference evidence="12" key="1">
    <citation type="submission" date="2024-06" db="EMBL/GenBank/DDBJ databases">
        <title>A Novel Isolate, Dehalogenimonas sp. Strain 4OHTPN, Dechlorinates Aromatic 4 Hydroxy chlorothalonil by a Novel Reductive Dehalogenase.</title>
        <authorList>
            <person name="Liu G."/>
        </authorList>
    </citation>
    <scope>NUCLEOTIDE SEQUENCE</scope>
    <source>
        <strain evidence="12">4OHTPN</strain>
    </source>
</reference>
<dbReference type="InterPro" id="IPR017261">
    <property type="entry name" value="DNA_mismatch_repair_MutS/MSH"/>
</dbReference>
<feature type="binding site" evidence="9">
    <location>
        <begin position="609"/>
        <end position="616"/>
    </location>
    <ligand>
        <name>ATP</name>
        <dbReference type="ChEBI" id="CHEBI:30616"/>
    </ligand>
</feature>
<keyword evidence="3 9" id="KW-0547">Nucleotide-binding</keyword>
<evidence type="ECO:0000256" key="6">
    <source>
        <dbReference type="ARBA" id="ARBA00023125"/>
    </source>
</evidence>
<dbReference type="InterPro" id="IPR027417">
    <property type="entry name" value="P-loop_NTPase"/>
</dbReference>
<evidence type="ECO:0000256" key="4">
    <source>
        <dbReference type="ARBA" id="ARBA00022763"/>
    </source>
</evidence>
<evidence type="ECO:0000259" key="11">
    <source>
        <dbReference type="PROSITE" id="PS00486"/>
    </source>
</evidence>
<dbReference type="FunFam" id="3.40.50.300:FF:000870">
    <property type="entry name" value="MutS protein homolog 4"/>
    <property type="match status" value="1"/>
</dbReference>
<keyword evidence="7 9" id="KW-0234">DNA repair</keyword>
<keyword evidence="6 9" id="KW-0238">DNA-binding</keyword>
<dbReference type="InterPro" id="IPR007696">
    <property type="entry name" value="DNA_mismatch_repair_MutS_core"/>
</dbReference>
<accession>A0AAU8GBI7</accession>
<dbReference type="GO" id="GO:0005524">
    <property type="term" value="F:ATP binding"/>
    <property type="evidence" value="ECO:0007669"/>
    <property type="project" value="UniProtKB-UniRule"/>
</dbReference>
<dbReference type="Pfam" id="PF05192">
    <property type="entry name" value="MutS_III"/>
    <property type="match status" value="1"/>
</dbReference>
<proteinExistence type="inferred from homology"/>
<organism evidence="12">
    <name type="scientific">Dehalogenimonas sp. 4OHTPN</name>
    <dbReference type="NCBI Taxonomy" id="3166643"/>
    <lineage>
        <taxon>Bacteria</taxon>
        <taxon>Bacillati</taxon>
        <taxon>Chloroflexota</taxon>
        <taxon>Dehalococcoidia</taxon>
        <taxon>Dehalococcoidales</taxon>
        <taxon>Dehalococcoidaceae</taxon>
        <taxon>Dehalogenimonas</taxon>
    </lineage>
</organism>
<dbReference type="CDD" id="cd03284">
    <property type="entry name" value="ABC_MutS1"/>
    <property type="match status" value="1"/>
</dbReference>
<dbReference type="AlphaFoldDB" id="A0AAU8GBI7"/>
<sequence>MTENLTPLRTQYLRIKKRYPDSIVFFRLGDFYETFDSDAELAARELEIVLTAREMGKGLKVPMAGIPYHAAENYIARLIGRGHKIAVCEQTTRPGEIKGLMEREVVRVVTPGTIVEPALLDGRVNNYLASIAPGGTSCGLAYIDISTGEFAAAQIPAERLETELGRIHPAELILPNGVEACLPRGISITELDPSVFDPESAADTLKAAFRTSTLEGYNLENQPLAAAAAGAIVVYLRETNQSALGVLSHISNYSAAEYMALDDNTLTNLEVFQNATTGGVSGSLLGIVDRTKTVMGARMLRRWLGKPLLSRQGILERQACVETLHSQHLMLKEIEKKLKQVADLERVINRIKTLTAMPRELIALKRSLETVPALADALDSDTLKGLRSGLKPLPDLVRLIHEAIEPEPAASPGEGGVIRTGFSVELDKNKDLAANSRLFITQLESTERSKTGIRTLKVGFNQVFGYYLEVSNPNLSQVPIRYIRKQTLSNAERFITPELKELELQVLSSKERLADLETSLYRHVLQQIGQSADSLLSLAETIARVDVLSALAAVSVENAYVKPSIVDGPVIKIDGGRHPVIEQTLDHSAYIPNDIDLETGDSQIIILTGPNMAGKSTYLKQVAIIVLMAQIGSFIPATSAEIGICDRIFTRIGAREDLVSGKSTFMTEMVETALILSSATSSSLLILDEIGRGTSTSDGLAIAQAVVEFIHQRLCARTLFATHYHELISMAERLPRVRNFNVAVTEDKGEVIFLHRIQPGGTDRSYGIHVAKIAGLPKPVVRRANEILAELENLKTETPVSARPVSAQLSFLNPPSPAIELIRGMDPDSLTPREALEMLYTLKQMLV</sequence>
<dbReference type="EMBL" id="CP159307">
    <property type="protein sequence ID" value="XCH33130.1"/>
    <property type="molecule type" value="Genomic_DNA"/>
</dbReference>
<evidence type="ECO:0000256" key="3">
    <source>
        <dbReference type="ARBA" id="ARBA00022741"/>
    </source>
</evidence>
<comment type="similarity">
    <text evidence="1 9 10">Belongs to the DNA mismatch repair MutS family.</text>
</comment>
<dbReference type="GO" id="GO:0005829">
    <property type="term" value="C:cytosol"/>
    <property type="evidence" value="ECO:0007669"/>
    <property type="project" value="TreeGrafter"/>
</dbReference>
<dbReference type="InterPro" id="IPR007695">
    <property type="entry name" value="DNA_mismatch_repair_MutS-lik_N"/>
</dbReference>
<dbReference type="SMART" id="SM00533">
    <property type="entry name" value="MUTSd"/>
    <property type="match status" value="1"/>
</dbReference>
<evidence type="ECO:0000256" key="2">
    <source>
        <dbReference type="ARBA" id="ARBA00021982"/>
    </source>
</evidence>
<dbReference type="InterPro" id="IPR036678">
    <property type="entry name" value="MutS_con_dom_sf"/>
</dbReference>
<dbReference type="InterPro" id="IPR007860">
    <property type="entry name" value="DNA_mmatch_repair_MutS_con_dom"/>
</dbReference>
<dbReference type="FunFam" id="1.10.1420.10:FF:000001">
    <property type="entry name" value="DNA mismatch repair protein MutS"/>
    <property type="match status" value="1"/>
</dbReference>
<evidence type="ECO:0000256" key="1">
    <source>
        <dbReference type="ARBA" id="ARBA00006271"/>
    </source>
</evidence>
<dbReference type="PANTHER" id="PTHR11361">
    <property type="entry name" value="DNA MISMATCH REPAIR PROTEIN MUTS FAMILY MEMBER"/>
    <property type="match status" value="1"/>
</dbReference>
<evidence type="ECO:0000256" key="9">
    <source>
        <dbReference type="HAMAP-Rule" id="MF_00096"/>
    </source>
</evidence>
<dbReference type="GO" id="GO:0003684">
    <property type="term" value="F:damaged DNA binding"/>
    <property type="evidence" value="ECO:0007669"/>
    <property type="project" value="UniProtKB-UniRule"/>
</dbReference>
<dbReference type="PANTHER" id="PTHR11361:SF34">
    <property type="entry name" value="DNA MISMATCH REPAIR PROTEIN MSH1, MITOCHONDRIAL"/>
    <property type="match status" value="1"/>
</dbReference>
<dbReference type="Pfam" id="PF05190">
    <property type="entry name" value="MutS_IV"/>
    <property type="match status" value="1"/>
</dbReference>
<feature type="domain" description="DNA mismatch repair proteins mutS family" evidence="11">
    <location>
        <begin position="683"/>
        <end position="699"/>
    </location>
</feature>
<dbReference type="SMART" id="SM00534">
    <property type="entry name" value="MUTSac"/>
    <property type="match status" value="1"/>
</dbReference>
<comment type="function">
    <text evidence="8 9">This protein is involved in the repair of mismatches in DNA. It is possible that it carries out the mismatch recognition step. This protein has a weak ATPase activity.</text>
</comment>
<dbReference type="InterPro" id="IPR000432">
    <property type="entry name" value="DNA_mismatch_repair_MutS_C"/>
</dbReference>
<dbReference type="Gene3D" id="3.40.1170.10">
    <property type="entry name" value="DNA repair protein MutS, domain I"/>
    <property type="match status" value="1"/>
</dbReference>
<dbReference type="HAMAP" id="MF_00096">
    <property type="entry name" value="MutS"/>
    <property type="match status" value="1"/>
</dbReference>
<dbReference type="GO" id="GO:0006298">
    <property type="term" value="P:mismatch repair"/>
    <property type="evidence" value="ECO:0007669"/>
    <property type="project" value="UniProtKB-UniRule"/>
</dbReference>
<dbReference type="Gene3D" id="6.10.140.430">
    <property type="match status" value="1"/>
</dbReference>
<dbReference type="PROSITE" id="PS00486">
    <property type="entry name" value="DNA_MISMATCH_REPAIR_2"/>
    <property type="match status" value="1"/>
</dbReference>
<dbReference type="RefSeq" id="WP_353714378.1">
    <property type="nucleotide sequence ID" value="NZ_CP159307.1"/>
</dbReference>
<name>A0AAU8GBI7_9CHLR</name>
<dbReference type="NCBIfam" id="NF003810">
    <property type="entry name" value="PRK05399.1"/>
    <property type="match status" value="1"/>
</dbReference>
<evidence type="ECO:0000256" key="10">
    <source>
        <dbReference type="RuleBase" id="RU003756"/>
    </source>
</evidence>
<dbReference type="SUPFAM" id="SSF55271">
    <property type="entry name" value="DNA repair protein MutS, domain I"/>
    <property type="match status" value="1"/>
</dbReference>
<dbReference type="InterPro" id="IPR007861">
    <property type="entry name" value="DNA_mismatch_repair_MutS_clamp"/>
</dbReference>
<gene>
    <name evidence="9 12" type="primary">mutS</name>
    <name evidence="12" type="ORF">ABV300_08260</name>
</gene>
<dbReference type="Pfam" id="PF05188">
    <property type="entry name" value="MutS_II"/>
    <property type="match status" value="1"/>
</dbReference>
<keyword evidence="4 9" id="KW-0227">DNA damage</keyword>
<keyword evidence="5 9" id="KW-0067">ATP-binding</keyword>
<dbReference type="Pfam" id="PF01624">
    <property type="entry name" value="MutS_I"/>
    <property type="match status" value="1"/>
</dbReference>
<evidence type="ECO:0000256" key="5">
    <source>
        <dbReference type="ARBA" id="ARBA00022840"/>
    </source>
</evidence>
<dbReference type="InterPro" id="IPR045076">
    <property type="entry name" value="MutS"/>
</dbReference>
<dbReference type="InterPro" id="IPR005748">
    <property type="entry name" value="DNA_mismatch_repair_MutS"/>
</dbReference>
<dbReference type="FunFam" id="3.40.1170.10:FF:000001">
    <property type="entry name" value="DNA mismatch repair protein MutS"/>
    <property type="match status" value="1"/>
</dbReference>
<evidence type="ECO:0000313" key="12">
    <source>
        <dbReference type="EMBL" id="XCH33130.1"/>
    </source>
</evidence>
<evidence type="ECO:0000256" key="8">
    <source>
        <dbReference type="ARBA" id="ARBA00024647"/>
    </source>
</evidence>
<dbReference type="GO" id="GO:0140664">
    <property type="term" value="F:ATP-dependent DNA damage sensor activity"/>
    <property type="evidence" value="ECO:0007669"/>
    <property type="project" value="InterPro"/>
</dbReference>
<dbReference type="PIRSF" id="PIRSF037677">
    <property type="entry name" value="DNA_mis_repair_Msh6"/>
    <property type="match status" value="1"/>
</dbReference>
<dbReference type="SUPFAM" id="SSF53150">
    <property type="entry name" value="DNA repair protein MutS, domain II"/>
    <property type="match status" value="1"/>
</dbReference>
<dbReference type="Gene3D" id="1.10.1420.10">
    <property type="match status" value="2"/>
</dbReference>
<dbReference type="NCBIfam" id="TIGR01070">
    <property type="entry name" value="mutS1"/>
    <property type="match status" value="1"/>
</dbReference>
<dbReference type="GO" id="GO:0030983">
    <property type="term" value="F:mismatched DNA binding"/>
    <property type="evidence" value="ECO:0007669"/>
    <property type="project" value="InterPro"/>
</dbReference>
<evidence type="ECO:0000256" key="7">
    <source>
        <dbReference type="ARBA" id="ARBA00023204"/>
    </source>
</evidence>
<dbReference type="Gene3D" id="3.30.420.110">
    <property type="entry name" value="MutS, connector domain"/>
    <property type="match status" value="1"/>
</dbReference>